<evidence type="ECO:0000313" key="1">
    <source>
        <dbReference type="EMBL" id="KKM25399.1"/>
    </source>
</evidence>
<dbReference type="AlphaFoldDB" id="A0A0F9IZ31"/>
<protein>
    <submittedName>
        <fullName evidence="1">Uncharacterized protein</fullName>
    </submittedName>
</protein>
<gene>
    <name evidence="1" type="ORF">LCGC14_1595320</name>
</gene>
<name>A0A0F9IZ31_9ZZZZ</name>
<accession>A0A0F9IZ31</accession>
<comment type="caution">
    <text evidence="1">The sequence shown here is derived from an EMBL/GenBank/DDBJ whole genome shotgun (WGS) entry which is preliminary data.</text>
</comment>
<proteinExistence type="predicted"/>
<dbReference type="EMBL" id="LAZR01012727">
    <property type="protein sequence ID" value="KKM25399.1"/>
    <property type="molecule type" value="Genomic_DNA"/>
</dbReference>
<sequence>MILTRRKFLQRLGYMMAGGLIVPCVPKVFYSIPRPIVTPSTETIHGKHAIVSIRIDGGWQEIIGTGSWKMESKGIKEFITK</sequence>
<organism evidence="1">
    <name type="scientific">marine sediment metagenome</name>
    <dbReference type="NCBI Taxonomy" id="412755"/>
    <lineage>
        <taxon>unclassified sequences</taxon>
        <taxon>metagenomes</taxon>
        <taxon>ecological metagenomes</taxon>
    </lineage>
</organism>
<reference evidence="1" key="1">
    <citation type="journal article" date="2015" name="Nature">
        <title>Complex archaea that bridge the gap between prokaryotes and eukaryotes.</title>
        <authorList>
            <person name="Spang A."/>
            <person name="Saw J.H."/>
            <person name="Jorgensen S.L."/>
            <person name="Zaremba-Niedzwiedzka K."/>
            <person name="Martijn J."/>
            <person name="Lind A.E."/>
            <person name="van Eijk R."/>
            <person name="Schleper C."/>
            <person name="Guy L."/>
            <person name="Ettema T.J."/>
        </authorList>
    </citation>
    <scope>NUCLEOTIDE SEQUENCE</scope>
</reference>